<feature type="transmembrane region" description="Helical" evidence="1">
    <location>
        <begin position="74"/>
        <end position="95"/>
    </location>
</feature>
<accession>A0AAI9T7W3</accession>
<dbReference type="Proteomes" id="UP001227192">
    <property type="component" value="Unassembled WGS sequence"/>
</dbReference>
<keyword evidence="1" id="KW-1133">Transmembrane helix</keyword>
<feature type="transmembrane region" description="Helical" evidence="1">
    <location>
        <begin position="40"/>
        <end position="62"/>
    </location>
</feature>
<organism evidence="2 3">
    <name type="scientific">Penicillium thymicola</name>
    <dbReference type="NCBI Taxonomy" id="293382"/>
    <lineage>
        <taxon>Eukaryota</taxon>
        <taxon>Fungi</taxon>
        <taxon>Dikarya</taxon>
        <taxon>Ascomycota</taxon>
        <taxon>Pezizomycotina</taxon>
        <taxon>Eurotiomycetes</taxon>
        <taxon>Eurotiomycetidae</taxon>
        <taxon>Eurotiales</taxon>
        <taxon>Aspergillaceae</taxon>
        <taxon>Penicillium</taxon>
    </lineage>
</organism>
<reference evidence="2" key="1">
    <citation type="submission" date="2015-06" db="EMBL/GenBank/DDBJ databases">
        <authorList>
            <person name="Nguyen H."/>
        </authorList>
    </citation>
    <scope>NUCLEOTIDE SEQUENCE</scope>
    <source>
        <strain evidence="2">DAOM 180753</strain>
    </source>
</reference>
<dbReference type="EMBL" id="LACB01000656">
    <property type="protein sequence ID" value="KAJ9481911.1"/>
    <property type="molecule type" value="Genomic_DNA"/>
</dbReference>
<feature type="transmembrane region" description="Helical" evidence="1">
    <location>
        <begin position="115"/>
        <end position="132"/>
    </location>
</feature>
<evidence type="ECO:0000313" key="3">
    <source>
        <dbReference type="Proteomes" id="UP001227192"/>
    </source>
</evidence>
<comment type="caution">
    <text evidence="2">The sequence shown here is derived from an EMBL/GenBank/DDBJ whole genome shotgun (WGS) entry which is preliminary data.</text>
</comment>
<sequence length="209" mass="22899">MCSANTHPLSRARKTQALISVISWPCALAAVFTSRQGPHAWIQLGIITISSIMPIVILSGYRKFGSQSYSLLEIAFDGLIALLLVGVYISGMILLSTQHISEWESVWDYTLDRGLPQIYSNLSCIILGLLYLRTFSQGFFHKGVMSMLKARSTVAPNTNIQNMTVSATGFVSTDSPRGLYTDDVESQLLLPESSLVMMGNQTSGIVTKE</sequence>
<name>A0AAI9T7W3_PENTH</name>
<proteinExistence type="predicted"/>
<keyword evidence="3" id="KW-1185">Reference proteome</keyword>
<evidence type="ECO:0000256" key="1">
    <source>
        <dbReference type="SAM" id="Phobius"/>
    </source>
</evidence>
<feature type="transmembrane region" description="Helical" evidence="1">
    <location>
        <begin position="17"/>
        <end position="34"/>
    </location>
</feature>
<protein>
    <submittedName>
        <fullName evidence="2">Uncharacterized protein</fullName>
    </submittedName>
</protein>
<keyword evidence="1" id="KW-0472">Membrane</keyword>
<evidence type="ECO:0000313" key="2">
    <source>
        <dbReference type="EMBL" id="KAJ9481911.1"/>
    </source>
</evidence>
<keyword evidence="1" id="KW-0812">Transmembrane</keyword>
<dbReference type="AlphaFoldDB" id="A0AAI9T7W3"/>
<reference evidence="2" key="2">
    <citation type="journal article" date="2016" name="Fungal Biol.">
        <title>Ochratoxin A production by Penicillium thymicola.</title>
        <authorList>
            <person name="Nguyen H.D.T."/>
            <person name="McMullin D.R."/>
            <person name="Ponomareva E."/>
            <person name="Riley R."/>
            <person name="Pomraning K.R."/>
            <person name="Baker S.E."/>
            <person name="Seifert K.A."/>
        </authorList>
    </citation>
    <scope>NUCLEOTIDE SEQUENCE</scope>
    <source>
        <strain evidence="2">DAOM 180753</strain>
    </source>
</reference>
<gene>
    <name evidence="2" type="ORF">VN97_g11546</name>
</gene>